<dbReference type="InterPro" id="IPR038726">
    <property type="entry name" value="PDDEXK_AddAB-type"/>
</dbReference>
<dbReference type="Pfam" id="PF12705">
    <property type="entry name" value="PDDEXK_1"/>
    <property type="match status" value="1"/>
</dbReference>
<dbReference type="EMBL" id="KF900366">
    <property type="protein sequence ID" value="AIE92476.1"/>
    <property type="molecule type" value="Genomic_DNA"/>
</dbReference>
<organism evidence="3">
    <name type="scientific">uncultured marine group II/III euryarchaeote AD1000_23_G03</name>
    <dbReference type="NCBI Taxonomy" id="1457739"/>
    <lineage>
        <taxon>Archaea</taxon>
        <taxon>Methanobacteriati</taxon>
        <taxon>Methanobacteriota</taxon>
        <taxon>environmental samples</taxon>
    </lineage>
</organism>
<proteinExistence type="predicted"/>
<name>A0A075FSR6_9EURY</name>
<evidence type="ECO:0000259" key="2">
    <source>
        <dbReference type="Pfam" id="PF12705"/>
    </source>
</evidence>
<accession>A0A075FSR6</accession>
<feature type="domain" description="PD-(D/E)XK endonuclease-like" evidence="2">
    <location>
        <begin position="853"/>
        <end position="1036"/>
    </location>
</feature>
<sequence>MDFGLTLEHIPPGQFPEWLFQQLQDQVLLPTMEPLLIIHSSDASRAELISKLEASEIGPIDRSRHHTLPSLWKSLHADLRLPRLLSSSAAANRLLHSECEQAAREGEFPLLHPTPEHRWGEGRTRALTRLSRTFDAENIRSWDGPGIVGFNKRLKRMGKKLNGMHPLIHRRTVLDALDASDSTPFTVTGIAGIVIMDQMPTLSQSDRCLLLSLNRFKHIHQLCQHGDAPIGNYRMGFHGAILKDVHPVTAETMPTWLQPHEIWQPTQCNQSVHRVLVPRGGLGIPATLEVLRDWVQSAEPHARALIIDPGLTNRAEQWRRGLSEVGLRPSRDTTSLKATPSIHWLGETTSIGQGPEAWSMSRIRGLGTQQSLQFISEWLHPTLHPDHSDWVPEVDTNRLESLARSWHILGGYGALSRWLRALASPSHPAPWEDPDEAGRRAECTQWWFLSLVSRLSPLLSSGERALLGEIELSVGCFTGAQLPLPEAATDGDQWISHLFAHLDWESMQTEAGSLQRLLEEYTRYRSSQFTLEHSIVSLGPKWAEQFIGLIEDMEAPTKNEAGDQIRILTPKEALGATADIIILTHLTNAGWALRTEKLPWLDEATCKEMNLCRPDAPLRDARHALHHLMHASSTVILIDASGLDEDCQPAAPVAEWFSLHGGSDTAESVPQPSFMTSWSTAASERTHGYHLAWIPSTIKIIRNDGPARAETHLSGRSIRDNRQRAGLALRDSRQPLSPPLRPESISLPLDTPLMQDRLRRQPTQVQAGEEYLGMELHDRYCGVGGIKIVPTAAGAPGEVTPRDAPSWPVLGGKSGRSQLLANDPRPLAPSSTSLPVFDQRHGLTGGAKGTQKRWSASRLQRWQACPRQGWLERRLNAGRIEQQGEDLDARIRGDLIHGSLGTLFEEVFSLPEGIERSSVGASSLANMGCSIEELFAYILDYVGRRAPWLEREDATAAQRRHDLIGLNRKSWLDWLASPQPMLPSGRLGNLLLAELELHNSIPIAIEWSLNGMEIEHPDGRSMQLTGFIDRVDVFPSPDNQNGDDTVAPLDWSEESKWKPKRLILIRDIKSVDGPKQARIGERHRKALFDELQLGLYARSWEIAHPGDLVIGVGISEVGSFTNHSIEVSPSFVELLDENGAGDITTFTHETHRRPDEGSGASGDAFRAWMRERLTTAFDVADAANSGRVHATPEEYVCTWCRVKEACGLAPIVGGDSTWN</sequence>
<reference evidence="3" key="1">
    <citation type="journal article" date="2014" name="Genome Biol. Evol.">
        <title>Pangenome evidence for extensive interdomain horizontal transfer affecting lineage core and shell genes in uncultured planktonic thaumarchaeota and euryarchaeota.</title>
        <authorList>
            <person name="Deschamps P."/>
            <person name="Zivanovic Y."/>
            <person name="Moreira D."/>
            <person name="Rodriguez-Valera F."/>
            <person name="Lopez-Garcia P."/>
        </authorList>
    </citation>
    <scope>NUCLEOTIDE SEQUENCE</scope>
</reference>
<evidence type="ECO:0000256" key="1">
    <source>
        <dbReference type="SAM" id="MobiDB-lite"/>
    </source>
</evidence>
<evidence type="ECO:0000313" key="3">
    <source>
        <dbReference type="EMBL" id="AIE92476.1"/>
    </source>
</evidence>
<dbReference type="AlphaFoldDB" id="A0A075FSR6"/>
<feature type="region of interest" description="Disordered" evidence="1">
    <location>
        <begin position="830"/>
        <end position="850"/>
    </location>
</feature>
<protein>
    <recommendedName>
        <fullName evidence="2">PD-(D/E)XK endonuclease-like domain-containing protein</fullName>
    </recommendedName>
</protein>